<dbReference type="Pfam" id="PF00583">
    <property type="entry name" value="Acetyltransf_1"/>
    <property type="match status" value="1"/>
</dbReference>
<dbReference type="AlphaFoldDB" id="A0A0F9KGI1"/>
<proteinExistence type="predicted"/>
<sequence>MIAFRRIKRLPPPKREQLACVMACDGEESRYGEFLSWLEEDFVALDHSRRAYIVAECDGVIVGFVRVWHSPHVKAWFNDGMVVAPAFRRQGIGRDLLARALQLAERMGARSLISQIRKSNTASIRLHENAGFVPDVTDGPDPYGSPRPAARRQYRIRVQARGE</sequence>
<keyword evidence="2" id="KW-0012">Acyltransferase</keyword>
<name>A0A0F9KGI1_9ZZZZ</name>
<evidence type="ECO:0000256" key="1">
    <source>
        <dbReference type="ARBA" id="ARBA00022679"/>
    </source>
</evidence>
<dbReference type="SUPFAM" id="SSF55729">
    <property type="entry name" value="Acyl-CoA N-acyltransferases (Nat)"/>
    <property type="match status" value="1"/>
</dbReference>
<dbReference type="InterPro" id="IPR016181">
    <property type="entry name" value="Acyl_CoA_acyltransferase"/>
</dbReference>
<dbReference type="CDD" id="cd04301">
    <property type="entry name" value="NAT_SF"/>
    <property type="match status" value="1"/>
</dbReference>
<evidence type="ECO:0000256" key="2">
    <source>
        <dbReference type="ARBA" id="ARBA00023315"/>
    </source>
</evidence>
<dbReference type="PROSITE" id="PS51186">
    <property type="entry name" value="GNAT"/>
    <property type="match status" value="1"/>
</dbReference>
<comment type="caution">
    <text evidence="4">The sequence shown here is derived from an EMBL/GenBank/DDBJ whole genome shotgun (WGS) entry which is preliminary data.</text>
</comment>
<dbReference type="EMBL" id="LAZR01015153">
    <property type="protein sequence ID" value="KKM14410.1"/>
    <property type="molecule type" value="Genomic_DNA"/>
</dbReference>
<dbReference type="GO" id="GO:0016747">
    <property type="term" value="F:acyltransferase activity, transferring groups other than amino-acyl groups"/>
    <property type="evidence" value="ECO:0007669"/>
    <property type="project" value="InterPro"/>
</dbReference>
<organism evidence="4">
    <name type="scientific">marine sediment metagenome</name>
    <dbReference type="NCBI Taxonomy" id="412755"/>
    <lineage>
        <taxon>unclassified sequences</taxon>
        <taxon>metagenomes</taxon>
        <taxon>ecological metagenomes</taxon>
    </lineage>
</organism>
<protein>
    <recommendedName>
        <fullName evidence="3">N-acetyltransferase domain-containing protein</fullName>
    </recommendedName>
</protein>
<reference evidence="4" key="1">
    <citation type="journal article" date="2015" name="Nature">
        <title>Complex archaea that bridge the gap between prokaryotes and eukaryotes.</title>
        <authorList>
            <person name="Spang A."/>
            <person name="Saw J.H."/>
            <person name="Jorgensen S.L."/>
            <person name="Zaremba-Niedzwiedzka K."/>
            <person name="Martijn J."/>
            <person name="Lind A.E."/>
            <person name="van Eijk R."/>
            <person name="Schleper C."/>
            <person name="Guy L."/>
            <person name="Ettema T.J."/>
        </authorList>
    </citation>
    <scope>NUCLEOTIDE SEQUENCE</scope>
</reference>
<evidence type="ECO:0000313" key="4">
    <source>
        <dbReference type="EMBL" id="KKM14410.1"/>
    </source>
</evidence>
<dbReference type="Gene3D" id="3.40.630.30">
    <property type="match status" value="1"/>
</dbReference>
<accession>A0A0F9KGI1</accession>
<evidence type="ECO:0000259" key="3">
    <source>
        <dbReference type="PROSITE" id="PS51186"/>
    </source>
</evidence>
<gene>
    <name evidence="4" type="ORF">LCGC14_1706430</name>
</gene>
<feature type="domain" description="N-acetyltransferase" evidence="3">
    <location>
        <begin position="5"/>
        <end position="157"/>
    </location>
</feature>
<dbReference type="InterPro" id="IPR000182">
    <property type="entry name" value="GNAT_dom"/>
</dbReference>
<dbReference type="PANTHER" id="PTHR43877">
    <property type="entry name" value="AMINOALKYLPHOSPHONATE N-ACETYLTRANSFERASE-RELATED-RELATED"/>
    <property type="match status" value="1"/>
</dbReference>
<dbReference type="InterPro" id="IPR050832">
    <property type="entry name" value="Bact_Acetyltransf"/>
</dbReference>
<keyword evidence="1" id="KW-0808">Transferase</keyword>